<feature type="non-terminal residue" evidence="1">
    <location>
        <position position="1"/>
    </location>
</feature>
<reference evidence="1" key="1">
    <citation type="submission" date="2021-06" db="EMBL/GenBank/DDBJ databases">
        <authorList>
            <person name="Kallberg Y."/>
            <person name="Tangrot J."/>
            <person name="Rosling A."/>
        </authorList>
    </citation>
    <scope>NUCLEOTIDE SEQUENCE</scope>
    <source>
        <strain evidence="1">IN212</strain>
    </source>
</reference>
<organism evidence="1 2">
    <name type="scientific">Racocetra fulgida</name>
    <dbReference type="NCBI Taxonomy" id="60492"/>
    <lineage>
        <taxon>Eukaryota</taxon>
        <taxon>Fungi</taxon>
        <taxon>Fungi incertae sedis</taxon>
        <taxon>Mucoromycota</taxon>
        <taxon>Glomeromycotina</taxon>
        <taxon>Glomeromycetes</taxon>
        <taxon>Diversisporales</taxon>
        <taxon>Gigasporaceae</taxon>
        <taxon>Racocetra</taxon>
    </lineage>
</organism>
<proteinExistence type="predicted"/>
<evidence type="ECO:0000313" key="2">
    <source>
        <dbReference type="Proteomes" id="UP000789396"/>
    </source>
</evidence>
<comment type="caution">
    <text evidence="1">The sequence shown here is derived from an EMBL/GenBank/DDBJ whole genome shotgun (WGS) entry which is preliminary data.</text>
</comment>
<name>A0A9N9HZB4_9GLOM</name>
<keyword evidence="2" id="KW-1185">Reference proteome</keyword>
<protein>
    <submittedName>
        <fullName evidence="1">14083_t:CDS:1</fullName>
    </submittedName>
</protein>
<sequence>KDILISNLQVSYVYTLQDLLILDIQAVDIIERDISSDISTSEINDRDFEIIVSLVFSS</sequence>
<dbReference type="Proteomes" id="UP000789396">
    <property type="component" value="Unassembled WGS sequence"/>
</dbReference>
<gene>
    <name evidence="1" type="ORF">RFULGI_LOCUS10997</name>
</gene>
<dbReference type="EMBL" id="CAJVPZ010022875">
    <property type="protein sequence ID" value="CAG8713462.1"/>
    <property type="molecule type" value="Genomic_DNA"/>
</dbReference>
<dbReference type="AlphaFoldDB" id="A0A9N9HZB4"/>
<evidence type="ECO:0000313" key="1">
    <source>
        <dbReference type="EMBL" id="CAG8713462.1"/>
    </source>
</evidence>
<accession>A0A9N9HZB4</accession>